<feature type="compositionally biased region" description="Polar residues" evidence="2">
    <location>
        <begin position="641"/>
        <end position="651"/>
    </location>
</feature>
<keyword evidence="1" id="KW-0175">Coiled coil</keyword>
<feature type="domain" description="Azaphilone pigments biosynthesis cluster protein L N-terminal" evidence="3">
    <location>
        <begin position="3"/>
        <end position="200"/>
    </location>
</feature>
<feature type="region of interest" description="Disordered" evidence="2">
    <location>
        <begin position="252"/>
        <end position="301"/>
    </location>
</feature>
<feature type="region of interest" description="Disordered" evidence="2">
    <location>
        <begin position="634"/>
        <end position="654"/>
    </location>
</feature>
<evidence type="ECO:0000313" key="5">
    <source>
        <dbReference type="Proteomes" id="UP000038010"/>
    </source>
</evidence>
<evidence type="ECO:0000313" key="4">
    <source>
        <dbReference type="EMBL" id="KPI42408.1"/>
    </source>
</evidence>
<organism evidence="4 5">
    <name type="scientific">Cyphellophora attinorum</name>
    <dbReference type="NCBI Taxonomy" id="1664694"/>
    <lineage>
        <taxon>Eukaryota</taxon>
        <taxon>Fungi</taxon>
        <taxon>Dikarya</taxon>
        <taxon>Ascomycota</taxon>
        <taxon>Pezizomycotina</taxon>
        <taxon>Eurotiomycetes</taxon>
        <taxon>Chaetothyriomycetidae</taxon>
        <taxon>Chaetothyriales</taxon>
        <taxon>Cyphellophoraceae</taxon>
        <taxon>Cyphellophora</taxon>
    </lineage>
</organism>
<dbReference type="InterPro" id="IPR031348">
    <property type="entry name" value="PigL_N"/>
</dbReference>
<dbReference type="VEuPathDB" id="FungiDB:AB675_9522"/>
<dbReference type="AlphaFoldDB" id="A0A0N0NP78"/>
<accession>A0A0N0NP78</accession>
<dbReference type="OrthoDB" id="4161316at2759"/>
<feature type="coiled-coil region" evidence="1">
    <location>
        <begin position="172"/>
        <end position="199"/>
    </location>
</feature>
<protein>
    <recommendedName>
        <fullName evidence="3">Azaphilone pigments biosynthesis cluster protein L N-terminal domain-containing protein</fullName>
    </recommendedName>
</protein>
<dbReference type="STRING" id="1664694.A0A0N0NP78"/>
<feature type="region of interest" description="Disordered" evidence="2">
    <location>
        <begin position="222"/>
        <end position="241"/>
    </location>
</feature>
<evidence type="ECO:0000259" key="3">
    <source>
        <dbReference type="Pfam" id="PF17111"/>
    </source>
</evidence>
<name>A0A0N0NP78_9EURO</name>
<comment type="caution">
    <text evidence="4">The sequence shown here is derived from an EMBL/GenBank/DDBJ whole genome shotgun (WGS) entry which is preliminary data.</text>
</comment>
<dbReference type="GeneID" id="28741944"/>
<gene>
    <name evidence="4" type="ORF">AB675_9522</name>
</gene>
<evidence type="ECO:0000256" key="2">
    <source>
        <dbReference type="SAM" id="MobiDB-lite"/>
    </source>
</evidence>
<dbReference type="RefSeq" id="XP_018002371.1">
    <property type="nucleotide sequence ID" value="XM_018150064.1"/>
</dbReference>
<evidence type="ECO:0000256" key="1">
    <source>
        <dbReference type="SAM" id="Coils"/>
    </source>
</evidence>
<reference evidence="4 5" key="1">
    <citation type="submission" date="2015-06" db="EMBL/GenBank/DDBJ databases">
        <title>Draft genome of the ant-associated black yeast Phialophora attae CBS 131958.</title>
        <authorList>
            <person name="Moreno L.F."/>
            <person name="Stielow B.J."/>
            <person name="de Hoog S."/>
            <person name="Vicente V.A."/>
            <person name="Weiss V.A."/>
            <person name="de Vries M."/>
            <person name="Cruz L.M."/>
            <person name="Souza E.M."/>
        </authorList>
    </citation>
    <scope>NUCLEOTIDE SEQUENCE [LARGE SCALE GENOMIC DNA]</scope>
    <source>
        <strain evidence="4 5">CBS 131958</strain>
    </source>
</reference>
<keyword evidence="5" id="KW-1185">Reference proteome</keyword>
<dbReference type="Pfam" id="PF17111">
    <property type="entry name" value="PigL_N"/>
    <property type="match status" value="1"/>
</dbReference>
<dbReference type="EMBL" id="LFJN01000007">
    <property type="protein sequence ID" value="KPI42408.1"/>
    <property type="molecule type" value="Genomic_DNA"/>
</dbReference>
<dbReference type="Proteomes" id="UP000038010">
    <property type="component" value="Unassembled WGS sequence"/>
</dbReference>
<feature type="compositionally biased region" description="Basic and acidic residues" evidence="2">
    <location>
        <begin position="230"/>
        <end position="240"/>
    </location>
</feature>
<sequence length="677" mass="76167">MPEPLTIVTSCFGLLGSIVNISKELTSFVSKAREARKDIDGFLRELQSLKLCVETLKDEQFPFPESHQKQLITMLYHCDIIVREMANIIQTKQSYHDPSQSNNIASSSPTFVGKIKWSFKDRDQVTSLRGRLEAHKTTLDIVLDMAIITTTAQIKDDTGMLRETTTLIKEDTGSIREDASKLRQEVEKLRKQLAALSSDRPSEPPMLQRFLEETFTYTESVLGASGDAPDADHPSDEVKSFESNADTICAPNEVQDPDDSASAHIGSQSRIRPTTGHHIISVDPPPTRANEVAQTASNSPKGREEELLEAIWHHSAADCERLLRQRVKFDARANVHKILSTKPDCSKEHIAVLRILATYNHRPEYSKAIVQYAALATNERPYEFDVVEYLASCGADVKAKLDQDTVKALCELSERSWATLRIAQNDSNLEFVARYRTGVGWIPRLIALDRTIVADINQNFSVRLQLLLTPIWSDNVPAITELISRGISVAWPMAFELYVAAVRTTARWLTLDNRLWEKWKDRHIGNDRRDHAEELARRHGLEIKTTRQGGSNDGEELVLRCKAHQVLLYAYGDEVLRALLSGQWQRPAGAEQFSDPGETLVYERLEALSSGNSKAVSPPLLEWFYAPPPVSAPCPKLERPSQAQTKSQVTEPTRPITYLTTTSCTYRSAKPWSRNRL</sequence>
<proteinExistence type="predicted"/>